<keyword evidence="3" id="KW-0238">DNA-binding</keyword>
<dbReference type="PRINTS" id="PR00039">
    <property type="entry name" value="HTHLYSR"/>
</dbReference>
<dbReference type="PANTHER" id="PTHR30118:SF15">
    <property type="entry name" value="TRANSCRIPTIONAL REGULATORY PROTEIN"/>
    <property type="match status" value="1"/>
</dbReference>
<dbReference type="PROSITE" id="PS50931">
    <property type="entry name" value="HTH_LYSR"/>
    <property type="match status" value="1"/>
</dbReference>
<dbReference type="EMBL" id="PYMB01000001">
    <property type="protein sequence ID" value="PSW16802.1"/>
    <property type="molecule type" value="Genomic_DNA"/>
</dbReference>
<dbReference type="Gene3D" id="1.10.10.10">
    <property type="entry name" value="Winged helix-like DNA-binding domain superfamily/Winged helix DNA-binding domain"/>
    <property type="match status" value="1"/>
</dbReference>
<dbReference type="Gene3D" id="3.40.190.10">
    <property type="entry name" value="Periplasmic binding protein-like II"/>
    <property type="match status" value="2"/>
</dbReference>
<dbReference type="OrthoDB" id="8557381at2"/>
<dbReference type="InterPro" id="IPR050389">
    <property type="entry name" value="LysR-type_TF"/>
</dbReference>
<dbReference type="InterPro" id="IPR000847">
    <property type="entry name" value="LysR_HTH_N"/>
</dbReference>
<dbReference type="PANTHER" id="PTHR30118">
    <property type="entry name" value="HTH-TYPE TRANSCRIPTIONAL REGULATOR LEUO-RELATED"/>
    <property type="match status" value="1"/>
</dbReference>
<dbReference type="SUPFAM" id="SSF53850">
    <property type="entry name" value="Periplasmic binding protein-like II"/>
    <property type="match status" value="1"/>
</dbReference>
<dbReference type="Proteomes" id="UP000241346">
    <property type="component" value="Unassembled WGS sequence"/>
</dbReference>
<reference evidence="6 7" key="1">
    <citation type="submission" date="2018-03" db="EMBL/GenBank/DDBJ databases">
        <title>Whole genome sequencing of Histamine producing bacteria.</title>
        <authorList>
            <person name="Butler K."/>
        </authorList>
    </citation>
    <scope>NUCLEOTIDE SEQUENCE [LARGE SCALE GENOMIC DNA]</scope>
    <source>
        <strain evidence="6 7">DSM 19138</strain>
    </source>
</reference>
<comment type="caution">
    <text evidence="6">The sequence shown here is derived from an EMBL/GenBank/DDBJ whole genome shotgun (WGS) entry which is preliminary data.</text>
</comment>
<dbReference type="GO" id="GO:0003700">
    <property type="term" value="F:DNA-binding transcription factor activity"/>
    <property type="evidence" value="ECO:0007669"/>
    <property type="project" value="InterPro"/>
</dbReference>
<feature type="domain" description="HTH lysR-type" evidence="5">
    <location>
        <begin position="9"/>
        <end position="66"/>
    </location>
</feature>
<organism evidence="6 7">
    <name type="scientific">Photobacterium rosenbergii</name>
    <dbReference type="NCBI Taxonomy" id="294936"/>
    <lineage>
        <taxon>Bacteria</taxon>
        <taxon>Pseudomonadati</taxon>
        <taxon>Pseudomonadota</taxon>
        <taxon>Gammaproteobacteria</taxon>
        <taxon>Vibrionales</taxon>
        <taxon>Vibrionaceae</taxon>
        <taxon>Photobacterium</taxon>
    </lineage>
</organism>
<dbReference type="InterPro" id="IPR005119">
    <property type="entry name" value="LysR_subst-bd"/>
</dbReference>
<name>A0A2T3NMU3_9GAMM</name>
<evidence type="ECO:0000256" key="4">
    <source>
        <dbReference type="ARBA" id="ARBA00023163"/>
    </source>
</evidence>
<evidence type="ECO:0000259" key="5">
    <source>
        <dbReference type="PROSITE" id="PS50931"/>
    </source>
</evidence>
<dbReference type="GO" id="GO:0003677">
    <property type="term" value="F:DNA binding"/>
    <property type="evidence" value="ECO:0007669"/>
    <property type="project" value="UniProtKB-KW"/>
</dbReference>
<keyword evidence="4" id="KW-0804">Transcription</keyword>
<dbReference type="RefSeq" id="WP_107297417.1">
    <property type="nucleotide sequence ID" value="NZ_PYMB01000001.1"/>
</dbReference>
<dbReference type="AlphaFoldDB" id="A0A2T3NMU3"/>
<evidence type="ECO:0000256" key="1">
    <source>
        <dbReference type="ARBA" id="ARBA00009437"/>
    </source>
</evidence>
<evidence type="ECO:0000256" key="2">
    <source>
        <dbReference type="ARBA" id="ARBA00023015"/>
    </source>
</evidence>
<dbReference type="SUPFAM" id="SSF46785">
    <property type="entry name" value="Winged helix' DNA-binding domain"/>
    <property type="match status" value="1"/>
</dbReference>
<dbReference type="InterPro" id="IPR036388">
    <property type="entry name" value="WH-like_DNA-bd_sf"/>
</dbReference>
<evidence type="ECO:0000313" key="7">
    <source>
        <dbReference type="Proteomes" id="UP000241346"/>
    </source>
</evidence>
<keyword evidence="2" id="KW-0805">Transcription regulation</keyword>
<gene>
    <name evidence="6" type="ORF">C9J01_03985</name>
</gene>
<accession>A0A2T3NMU3</accession>
<proteinExistence type="inferred from homology"/>
<protein>
    <submittedName>
        <fullName evidence="6">LysR family transcriptional regulator</fullName>
    </submittedName>
</protein>
<comment type="similarity">
    <text evidence="1">Belongs to the LysR transcriptional regulatory family.</text>
</comment>
<evidence type="ECO:0000256" key="3">
    <source>
        <dbReference type="ARBA" id="ARBA00023125"/>
    </source>
</evidence>
<evidence type="ECO:0000313" key="6">
    <source>
        <dbReference type="EMBL" id="PSW16802.1"/>
    </source>
</evidence>
<dbReference type="InterPro" id="IPR036390">
    <property type="entry name" value="WH_DNA-bd_sf"/>
</dbReference>
<dbReference type="Pfam" id="PF00126">
    <property type="entry name" value="HTH_1"/>
    <property type="match status" value="1"/>
</dbReference>
<sequence>MSGINWKGVDLNLLLTFEAIMICRSVSGASERLHLGQPATSYNLKRLRGLLGDPLFERQGNIMVPTQRAHELSPKISAVLTIIREDILLPNIFEPQEYHDKFVIGLSDYAEQVFGPALFDQLLSDCPNSQILFKAIDPSNCESALESGEIDLAIGVFKTLPESLLRTFLYRECHVCLFDNSVLEVKLPISLDDYLATPQMVITANRDLTSPVDITLTDMDKKRKVVLGSTRFLTLRHMLIGRRLLCVMAELVGRSVPTSDNVTICEAPIPIPDFDIEMITRRRDCEHPKQKWLTEQVSSIIQQKVRALMKA</sequence>
<dbReference type="Pfam" id="PF03466">
    <property type="entry name" value="LysR_substrate"/>
    <property type="match status" value="1"/>
</dbReference>